<dbReference type="VEuPathDB" id="VectorBase:GBRI035070"/>
<proteinExistence type="predicted"/>
<dbReference type="Proteomes" id="UP000091820">
    <property type="component" value="Unassembled WGS sequence"/>
</dbReference>
<organism evidence="2 3">
    <name type="scientific">Glossina brevipalpis</name>
    <dbReference type="NCBI Taxonomy" id="37001"/>
    <lineage>
        <taxon>Eukaryota</taxon>
        <taxon>Metazoa</taxon>
        <taxon>Ecdysozoa</taxon>
        <taxon>Arthropoda</taxon>
        <taxon>Hexapoda</taxon>
        <taxon>Insecta</taxon>
        <taxon>Pterygota</taxon>
        <taxon>Neoptera</taxon>
        <taxon>Endopterygota</taxon>
        <taxon>Diptera</taxon>
        <taxon>Brachycera</taxon>
        <taxon>Muscomorpha</taxon>
        <taxon>Hippoboscoidea</taxon>
        <taxon>Glossinidae</taxon>
        <taxon>Glossina</taxon>
    </lineage>
</organism>
<dbReference type="EnsemblMetazoa" id="GBRI035070-RA">
    <property type="protein sequence ID" value="GBRI035070-PA"/>
    <property type="gene ID" value="GBRI035070"/>
</dbReference>
<accession>A0A1A9WWL4</accession>
<reference evidence="3" key="1">
    <citation type="submission" date="2014-03" db="EMBL/GenBank/DDBJ databases">
        <authorList>
            <person name="Aksoy S."/>
            <person name="Warren W."/>
            <person name="Wilson R.K."/>
        </authorList>
    </citation>
    <scope>NUCLEOTIDE SEQUENCE [LARGE SCALE GENOMIC DNA]</scope>
    <source>
        <strain evidence="3">IAEA</strain>
    </source>
</reference>
<keyword evidence="1" id="KW-0472">Membrane</keyword>
<name>A0A1A9WWL4_9MUSC</name>
<sequence length="72" mass="8339">MDLNPWHTRQQRVTDTLHICFNNKGTQYKCETKTVSKELLLWYLVALKIVLPVVVMLVVVGSISDSVRQCYD</sequence>
<evidence type="ECO:0000256" key="1">
    <source>
        <dbReference type="SAM" id="Phobius"/>
    </source>
</evidence>
<keyword evidence="3" id="KW-1185">Reference proteome</keyword>
<evidence type="ECO:0000313" key="3">
    <source>
        <dbReference type="Proteomes" id="UP000091820"/>
    </source>
</evidence>
<feature type="transmembrane region" description="Helical" evidence="1">
    <location>
        <begin position="41"/>
        <end position="63"/>
    </location>
</feature>
<keyword evidence="1" id="KW-1133">Transmembrane helix</keyword>
<keyword evidence="1" id="KW-0812">Transmembrane</keyword>
<reference evidence="2" key="2">
    <citation type="submission" date="2020-05" db="UniProtKB">
        <authorList>
            <consortium name="EnsemblMetazoa"/>
        </authorList>
    </citation>
    <scope>IDENTIFICATION</scope>
    <source>
        <strain evidence="2">IAEA</strain>
    </source>
</reference>
<dbReference type="AlphaFoldDB" id="A0A1A9WWL4"/>
<evidence type="ECO:0000313" key="2">
    <source>
        <dbReference type="EnsemblMetazoa" id="GBRI035070-PA"/>
    </source>
</evidence>
<protein>
    <submittedName>
        <fullName evidence="2">Uncharacterized protein</fullName>
    </submittedName>
</protein>